<sequence>MAEIAVTVVGKDRPGIIARTAELLSELGMNLEDSSMTRLRGHFAMTLICLGDAEADRVEQVLSGLADDSLEVTVRTVQPGTHEAEQGAESWLVSVYGADRLGIVARIAAVIAAAGGNITDLTTRHLRELYVLSAEVDLVGSAEALQAELRRTGADLGVQVSMEPLSDDEL</sequence>
<dbReference type="Proteomes" id="UP000886842">
    <property type="component" value="Unassembled WGS sequence"/>
</dbReference>
<feature type="domain" description="ACT" evidence="1">
    <location>
        <begin position="5"/>
        <end position="79"/>
    </location>
</feature>
<name>A0A9D1GZA0_9ACTN</name>
<dbReference type="InterPro" id="IPR002912">
    <property type="entry name" value="ACT_dom"/>
</dbReference>
<protein>
    <submittedName>
        <fullName evidence="2">Amino acid-binding protein</fullName>
    </submittedName>
</protein>
<gene>
    <name evidence="2" type="ORF">IAA98_08095</name>
</gene>
<dbReference type="Gene3D" id="3.30.70.260">
    <property type="match status" value="2"/>
</dbReference>
<dbReference type="EMBL" id="DVLP01000243">
    <property type="protein sequence ID" value="HIT75530.1"/>
    <property type="molecule type" value="Genomic_DNA"/>
</dbReference>
<dbReference type="InterPro" id="IPR050990">
    <property type="entry name" value="UPF0237/GcvR_regulator"/>
</dbReference>
<evidence type="ECO:0000313" key="3">
    <source>
        <dbReference type="Proteomes" id="UP000886842"/>
    </source>
</evidence>
<dbReference type="PANTHER" id="PTHR34875">
    <property type="entry name" value="UPF0237 PROTEIN MJ1558"/>
    <property type="match status" value="1"/>
</dbReference>
<accession>A0A9D1GZA0</accession>
<organism evidence="2 3">
    <name type="scientific">Candidatus Avipropionibacterium avicola</name>
    <dbReference type="NCBI Taxonomy" id="2840701"/>
    <lineage>
        <taxon>Bacteria</taxon>
        <taxon>Bacillati</taxon>
        <taxon>Actinomycetota</taxon>
        <taxon>Actinomycetes</taxon>
        <taxon>Propionibacteriales</taxon>
        <taxon>Propionibacteriaceae</taxon>
        <taxon>Propionibacteriaceae incertae sedis</taxon>
        <taxon>Candidatus Avipropionibacterium</taxon>
    </lineage>
</organism>
<dbReference type="SUPFAM" id="SSF55021">
    <property type="entry name" value="ACT-like"/>
    <property type="match status" value="2"/>
</dbReference>
<dbReference type="PROSITE" id="PS51671">
    <property type="entry name" value="ACT"/>
    <property type="match status" value="2"/>
</dbReference>
<dbReference type="Pfam" id="PF13740">
    <property type="entry name" value="ACT_6"/>
    <property type="match status" value="2"/>
</dbReference>
<feature type="domain" description="ACT" evidence="1">
    <location>
        <begin position="92"/>
        <end position="163"/>
    </location>
</feature>
<evidence type="ECO:0000313" key="2">
    <source>
        <dbReference type="EMBL" id="HIT75530.1"/>
    </source>
</evidence>
<dbReference type="PANTHER" id="PTHR34875:SF6">
    <property type="entry name" value="UPF0237 PROTEIN MJ1558"/>
    <property type="match status" value="1"/>
</dbReference>
<evidence type="ECO:0000259" key="1">
    <source>
        <dbReference type="PROSITE" id="PS51671"/>
    </source>
</evidence>
<comment type="caution">
    <text evidence="2">The sequence shown here is derived from an EMBL/GenBank/DDBJ whole genome shotgun (WGS) entry which is preliminary data.</text>
</comment>
<dbReference type="InterPro" id="IPR045865">
    <property type="entry name" value="ACT-like_dom_sf"/>
</dbReference>
<reference evidence="2" key="2">
    <citation type="journal article" date="2021" name="PeerJ">
        <title>Extensive microbial diversity within the chicken gut microbiome revealed by metagenomics and culture.</title>
        <authorList>
            <person name="Gilroy R."/>
            <person name="Ravi A."/>
            <person name="Getino M."/>
            <person name="Pursley I."/>
            <person name="Horton D.L."/>
            <person name="Alikhan N.F."/>
            <person name="Baker D."/>
            <person name="Gharbi K."/>
            <person name="Hall N."/>
            <person name="Watson M."/>
            <person name="Adriaenssens E.M."/>
            <person name="Foster-Nyarko E."/>
            <person name="Jarju S."/>
            <person name="Secka A."/>
            <person name="Antonio M."/>
            <person name="Oren A."/>
            <person name="Chaudhuri R.R."/>
            <person name="La Ragione R."/>
            <person name="Hildebrand F."/>
            <person name="Pallen M.J."/>
        </authorList>
    </citation>
    <scope>NUCLEOTIDE SEQUENCE</scope>
    <source>
        <strain evidence="2">ChiGjej1B1-24693</strain>
    </source>
</reference>
<proteinExistence type="predicted"/>
<reference evidence="2" key="1">
    <citation type="submission" date="2020-10" db="EMBL/GenBank/DDBJ databases">
        <authorList>
            <person name="Gilroy R."/>
        </authorList>
    </citation>
    <scope>NUCLEOTIDE SEQUENCE</scope>
    <source>
        <strain evidence="2">ChiGjej1B1-24693</strain>
    </source>
</reference>
<dbReference type="AlphaFoldDB" id="A0A9D1GZA0"/>